<sequence>MQIPKQQVIDFIKSKVGGDQASQADSELPDQVDTDRDAGLLQKFGVDPKDLLGGSGGGLGSKLGL</sequence>
<reference evidence="2 3" key="1">
    <citation type="submission" date="2020-05" db="EMBL/GenBank/DDBJ databases">
        <title>MicrobeNet Type strains.</title>
        <authorList>
            <person name="Nicholson A.C."/>
        </authorList>
    </citation>
    <scope>NUCLEOTIDE SEQUENCE [LARGE SCALE GENOMIC DNA]</scope>
    <source>
        <strain evidence="2 3">JCM 14547</strain>
    </source>
</reference>
<proteinExistence type="predicted"/>
<dbReference type="Proteomes" id="UP000555552">
    <property type="component" value="Unassembled WGS sequence"/>
</dbReference>
<dbReference type="RefSeq" id="WP_171202555.1">
    <property type="nucleotide sequence ID" value="NZ_BAAANP010000010.1"/>
</dbReference>
<evidence type="ECO:0000256" key="1">
    <source>
        <dbReference type="SAM" id="MobiDB-lite"/>
    </source>
</evidence>
<comment type="caution">
    <text evidence="2">The sequence shown here is derived from an EMBL/GenBank/DDBJ whole genome shotgun (WGS) entry which is preliminary data.</text>
</comment>
<dbReference type="AlphaFoldDB" id="A0A849BHT7"/>
<dbReference type="EMBL" id="JABEMA010000063">
    <property type="protein sequence ID" value="NNH22720.1"/>
    <property type="molecule type" value="Genomic_DNA"/>
</dbReference>
<organism evidence="2 3">
    <name type="scientific">Pseudokineococcus marinus</name>
    <dbReference type="NCBI Taxonomy" id="351215"/>
    <lineage>
        <taxon>Bacteria</taxon>
        <taxon>Bacillati</taxon>
        <taxon>Actinomycetota</taxon>
        <taxon>Actinomycetes</taxon>
        <taxon>Kineosporiales</taxon>
        <taxon>Kineosporiaceae</taxon>
        <taxon>Pseudokineococcus</taxon>
    </lineage>
</organism>
<accession>A0A849BHT7</accession>
<keyword evidence="3" id="KW-1185">Reference proteome</keyword>
<name>A0A849BHT7_9ACTN</name>
<evidence type="ECO:0000313" key="2">
    <source>
        <dbReference type="EMBL" id="NNH22720.1"/>
    </source>
</evidence>
<feature type="region of interest" description="Disordered" evidence="1">
    <location>
        <begin position="14"/>
        <end position="33"/>
    </location>
</feature>
<protein>
    <submittedName>
        <fullName evidence="2">Uncharacterized protein</fullName>
    </submittedName>
</protein>
<evidence type="ECO:0000313" key="3">
    <source>
        <dbReference type="Proteomes" id="UP000555552"/>
    </source>
</evidence>
<gene>
    <name evidence="2" type="ORF">HLB09_06360</name>
</gene>